<evidence type="ECO:0000256" key="1">
    <source>
        <dbReference type="SAM" id="MobiDB-lite"/>
    </source>
</evidence>
<dbReference type="RefSeq" id="WP_345615715.1">
    <property type="nucleotide sequence ID" value="NZ_BAABJV010000018.1"/>
</dbReference>
<keyword evidence="4" id="KW-1185">Reference proteome</keyword>
<accession>A0ABP9BAX4</accession>
<dbReference type="InterPro" id="IPR001853">
    <property type="entry name" value="DSBA-like_thioredoxin_dom"/>
</dbReference>
<dbReference type="EMBL" id="BAABJV010000018">
    <property type="protein sequence ID" value="GAA4792119.1"/>
    <property type="molecule type" value="Genomic_DNA"/>
</dbReference>
<dbReference type="CDD" id="cd03024">
    <property type="entry name" value="DsbA_FrnE"/>
    <property type="match status" value="1"/>
</dbReference>
<evidence type="ECO:0000313" key="4">
    <source>
        <dbReference type="Proteomes" id="UP001501147"/>
    </source>
</evidence>
<dbReference type="PANTHER" id="PTHR13887:SF41">
    <property type="entry name" value="THIOREDOXIN SUPERFAMILY PROTEIN"/>
    <property type="match status" value="1"/>
</dbReference>
<feature type="domain" description="DSBA-like thioredoxin" evidence="2">
    <location>
        <begin position="3"/>
        <end position="205"/>
    </location>
</feature>
<name>A0ABP9BAX4_9ACTN</name>
<dbReference type="Pfam" id="PF01323">
    <property type="entry name" value="DSBA"/>
    <property type="match status" value="1"/>
</dbReference>
<dbReference type="SUPFAM" id="SSF52833">
    <property type="entry name" value="Thioredoxin-like"/>
    <property type="match status" value="1"/>
</dbReference>
<dbReference type="InterPro" id="IPR036249">
    <property type="entry name" value="Thioredoxin-like_sf"/>
</dbReference>
<dbReference type="PANTHER" id="PTHR13887">
    <property type="entry name" value="GLUTATHIONE S-TRANSFERASE KAPPA"/>
    <property type="match status" value="1"/>
</dbReference>
<evidence type="ECO:0000313" key="3">
    <source>
        <dbReference type="EMBL" id="GAA4792119.1"/>
    </source>
</evidence>
<comment type="caution">
    <text evidence="3">The sequence shown here is derived from an EMBL/GenBank/DDBJ whole genome shotgun (WGS) entry which is preliminary data.</text>
</comment>
<dbReference type="Gene3D" id="3.40.30.10">
    <property type="entry name" value="Glutaredoxin"/>
    <property type="match status" value="1"/>
</dbReference>
<proteinExistence type="predicted"/>
<sequence>MRVEIWSDVACPWCYIGKARFEKGLAAFAHRDAVEVVHRSFELDPHRAPGDVAPVIDMLARKYGRTLDEARAMEEHVASNARAEGLGYRTEGRDHGSTFDIHRLLHLAKARGRQDALLSLAYRANFAEERSVFDRAVLVDLGVEAGLEEAEVRAVLDDPAAYAEEVRADESEAASLGATGVPFFVFDRRYGVSGGQPAELFTQALEQAWRGRQDTGPATGAVPEARHPAGPGGAAACDADGACEVPAR</sequence>
<protein>
    <submittedName>
        <fullName evidence="3">DsbA family oxidoreductase</fullName>
    </submittedName>
</protein>
<reference evidence="4" key="1">
    <citation type="journal article" date="2019" name="Int. J. Syst. Evol. Microbiol.">
        <title>The Global Catalogue of Microorganisms (GCM) 10K type strain sequencing project: providing services to taxonomists for standard genome sequencing and annotation.</title>
        <authorList>
            <consortium name="The Broad Institute Genomics Platform"/>
            <consortium name="The Broad Institute Genome Sequencing Center for Infectious Disease"/>
            <person name="Wu L."/>
            <person name="Ma J."/>
        </authorList>
    </citation>
    <scope>NUCLEOTIDE SEQUENCE [LARGE SCALE GENOMIC DNA]</scope>
    <source>
        <strain evidence="4">JCM 18324</strain>
    </source>
</reference>
<evidence type="ECO:0000259" key="2">
    <source>
        <dbReference type="Pfam" id="PF01323"/>
    </source>
</evidence>
<organism evidence="3 4">
    <name type="scientific">Streptomyces sanyensis</name>
    <dbReference type="NCBI Taxonomy" id="568869"/>
    <lineage>
        <taxon>Bacteria</taxon>
        <taxon>Bacillati</taxon>
        <taxon>Actinomycetota</taxon>
        <taxon>Actinomycetes</taxon>
        <taxon>Kitasatosporales</taxon>
        <taxon>Streptomycetaceae</taxon>
        <taxon>Streptomyces</taxon>
    </lineage>
</organism>
<feature type="region of interest" description="Disordered" evidence="1">
    <location>
        <begin position="212"/>
        <end position="237"/>
    </location>
</feature>
<dbReference type="Proteomes" id="UP001501147">
    <property type="component" value="Unassembled WGS sequence"/>
</dbReference>
<gene>
    <name evidence="3" type="ORF">GCM10023329_50040</name>
</gene>